<dbReference type="Proteomes" id="UP001165079">
    <property type="component" value="Unassembled WGS sequence"/>
</dbReference>
<comment type="caution">
    <text evidence="1">The sequence shown here is derived from an EMBL/GenBank/DDBJ whole genome shotgun (WGS) entry which is preliminary data.</text>
</comment>
<organism evidence="1 2">
    <name type="scientific">Actinorhabdospora filicis</name>
    <dbReference type="NCBI Taxonomy" id="1785913"/>
    <lineage>
        <taxon>Bacteria</taxon>
        <taxon>Bacillati</taxon>
        <taxon>Actinomycetota</taxon>
        <taxon>Actinomycetes</taxon>
        <taxon>Micromonosporales</taxon>
        <taxon>Micromonosporaceae</taxon>
        <taxon>Actinorhabdospora</taxon>
    </lineage>
</organism>
<accession>A0A9W6W9N6</accession>
<proteinExistence type="predicted"/>
<gene>
    <name evidence="1" type="ORF">Afil01_25430</name>
</gene>
<dbReference type="AlphaFoldDB" id="A0A9W6W9N6"/>
<name>A0A9W6W9N6_9ACTN</name>
<evidence type="ECO:0000313" key="1">
    <source>
        <dbReference type="EMBL" id="GLZ77736.1"/>
    </source>
</evidence>
<protein>
    <submittedName>
        <fullName evidence="1">Uncharacterized protein</fullName>
    </submittedName>
</protein>
<reference evidence="1" key="1">
    <citation type="submission" date="2023-03" db="EMBL/GenBank/DDBJ databases">
        <title>Actinorhabdospora filicis NBRC 111898.</title>
        <authorList>
            <person name="Ichikawa N."/>
            <person name="Sato H."/>
            <person name="Tonouchi N."/>
        </authorList>
    </citation>
    <scope>NUCLEOTIDE SEQUENCE</scope>
    <source>
        <strain evidence="1">NBRC 111898</strain>
    </source>
</reference>
<dbReference type="RefSeq" id="WP_285662825.1">
    <property type="nucleotide sequence ID" value="NZ_BSTX01000001.1"/>
</dbReference>
<keyword evidence="2" id="KW-1185">Reference proteome</keyword>
<dbReference type="EMBL" id="BSTX01000001">
    <property type="protein sequence ID" value="GLZ77736.1"/>
    <property type="molecule type" value="Genomic_DNA"/>
</dbReference>
<evidence type="ECO:0000313" key="2">
    <source>
        <dbReference type="Proteomes" id="UP001165079"/>
    </source>
</evidence>
<sequence length="222" mass="23418">MRTATSLLHAAGLAGYPEAAIVNAGVAMTGLPRELPPALDILREAGEPGLADWIAFGWDEFPPHVARLLSWATSTATPLRLPAPEDPRLWAAAALAHVGGRLSIVAPEWSLDLPDVAGDPPDWAPGPIGRVWAGLGAVASRARFTTRARDLVDETIELHGGLRTPGVDVDEVVADLPLTERRTARAAILSALDPQRVGRAAVGVEYLVYGVVGAVERIAGRF</sequence>